<dbReference type="Proteomes" id="UP001518680">
    <property type="component" value="Unassembled WGS sequence"/>
</dbReference>
<dbReference type="CDD" id="cd01189">
    <property type="entry name" value="INT_ICEBs1_C_like"/>
    <property type="match status" value="1"/>
</dbReference>
<dbReference type="SUPFAM" id="SSF56349">
    <property type="entry name" value="DNA breaking-rejoining enzymes"/>
    <property type="match status" value="1"/>
</dbReference>
<evidence type="ECO:0000256" key="2">
    <source>
        <dbReference type="ARBA" id="ARBA00023125"/>
    </source>
</evidence>
<dbReference type="EMBL" id="JAACBX020000002">
    <property type="protein sequence ID" value="MBM0244565.1"/>
    <property type="molecule type" value="Genomic_DNA"/>
</dbReference>
<evidence type="ECO:0000256" key="1">
    <source>
        <dbReference type="ARBA" id="ARBA00008857"/>
    </source>
</evidence>
<keyword evidence="2 4" id="KW-0238">DNA-binding</keyword>
<dbReference type="InterPro" id="IPR002104">
    <property type="entry name" value="Integrase_catalytic"/>
</dbReference>
<dbReference type="InterPro" id="IPR013762">
    <property type="entry name" value="Integrase-like_cat_sf"/>
</dbReference>
<evidence type="ECO:0000313" key="8">
    <source>
        <dbReference type="Proteomes" id="UP001518680"/>
    </source>
</evidence>
<dbReference type="RefSeq" id="WP_200449289.1">
    <property type="nucleotide sequence ID" value="NZ_JAACBX020000002.1"/>
</dbReference>
<dbReference type="PANTHER" id="PTHR30349:SF64">
    <property type="entry name" value="PROPHAGE INTEGRASE INTD-RELATED"/>
    <property type="match status" value="1"/>
</dbReference>
<dbReference type="InterPro" id="IPR044068">
    <property type="entry name" value="CB"/>
</dbReference>
<dbReference type="Gene3D" id="1.10.443.10">
    <property type="entry name" value="Intergrase catalytic core"/>
    <property type="match status" value="1"/>
</dbReference>
<evidence type="ECO:0000256" key="4">
    <source>
        <dbReference type="PROSITE-ProRule" id="PRU01248"/>
    </source>
</evidence>
<dbReference type="Gene3D" id="1.10.150.130">
    <property type="match status" value="1"/>
</dbReference>
<evidence type="ECO:0000256" key="3">
    <source>
        <dbReference type="ARBA" id="ARBA00023172"/>
    </source>
</evidence>
<dbReference type="InterPro" id="IPR050090">
    <property type="entry name" value="Tyrosine_recombinase_XerCD"/>
</dbReference>
<evidence type="ECO:0000259" key="6">
    <source>
        <dbReference type="PROSITE" id="PS51900"/>
    </source>
</evidence>
<gene>
    <name evidence="7" type="ORF">GWO63_010030</name>
</gene>
<dbReference type="PROSITE" id="PS51900">
    <property type="entry name" value="CB"/>
    <property type="match status" value="1"/>
</dbReference>
<dbReference type="InterPro" id="IPR010998">
    <property type="entry name" value="Integrase_recombinase_N"/>
</dbReference>
<proteinExistence type="inferred from homology"/>
<dbReference type="Pfam" id="PF00589">
    <property type="entry name" value="Phage_integrase"/>
    <property type="match status" value="1"/>
</dbReference>
<comment type="caution">
    <text evidence="7">The sequence shown here is derived from an EMBL/GenBank/DDBJ whole genome shotgun (WGS) entry which is preliminary data.</text>
</comment>
<feature type="domain" description="Tyr recombinase" evidence="5">
    <location>
        <begin position="169"/>
        <end position="378"/>
    </location>
</feature>
<comment type="similarity">
    <text evidence="1">Belongs to the 'phage' integrase family.</text>
</comment>
<feature type="domain" description="Core-binding (CB)" evidence="6">
    <location>
        <begin position="61"/>
        <end position="149"/>
    </location>
</feature>
<reference evidence="7 8" key="1">
    <citation type="submission" date="2021-01" db="EMBL/GenBank/DDBJ databases">
        <title>Complete genome sequences of Corynebacterium macginleyi strains isolated from infectious keratitis.</title>
        <authorList>
            <person name="Sagerfors S."/>
            <person name="Poehlein A."/>
            <person name="Soderquist B."/>
            <person name="Bruggemann H."/>
        </authorList>
    </citation>
    <scope>NUCLEOTIDE SEQUENCE [LARGE SCALE GENOMIC DNA]</scope>
    <source>
        <strain evidence="7 8">12T220</strain>
    </source>
</reference>
<accession>A0ABS1Y853</accession>
<name>A0ABS1Y853_9CORY</name>
<protein>
    <submittedName>
        <fullName evidence="7">Site-specific integrase</fullName>
    </submittedName>
</protein>
<sequence>MAIQKRLTKAGKTVYIARWRDPAGKEHSKSFTRQKEAKAHVQEMERDKRLHKYLPEVDQDITVKEMFSRWMNDRPLRESSLIQYRYVRDRLLGPLGQWPARQVTPADVNEWANQLRTCRSWLAQDDKGIAERSVQITLSCLRSAFTYGVDNDLVGKNPVRVPKKDSTVEPDEIPTLDEIQRVIDAVEQGGVEYMSVQPKGMPPLRCVYRPDRTMADMLRTAALTGMRISELCGLLVEEVDLEAGVIRVRKQLSRLTPRRRVELKSSHSRRDVPIASELAPVLKRVIGGRTEGYLFVNSSGGPVHANVAAQKVSRAGKAVGAERVHFHALRHRFASSLLTGGVPVQDVARVLGHTPATLLRTYTHVLDGSRERVAGVIDSALGCGISAGSPRLTVVRDGYGTPA</sequence>
<evidence type="ECO:0000259" key="5">
    <source>
        <dbReference type="PROSITE" id="PS51898"/>
    </source>
</evidence>
<keyword evidence="3" id="KW-0233">DNA recombination</keyword>
<dbReference type="InterPro" id="IPR011010">
    <property type="entry name" value="DNA_brk_join_enz"/>
</dbReference>
<dbReference type="PANTHER" id="PTHR30349">
    <property type="entry name" value="PHAGE INTEGRASE-RELATED"/>
    <property type="match status" value="1"/>
</dbReference>
<keyword evidence="8" id="KW-1185">Reference proteome</keyword>
<evidence type="ECO:0000313" key="7">
    <source>
        <dbReference type="EMBL" id="MBM0244565.1"/>
    </source>
</evidence>
<organism evidence="7 8">
    <name type="scientific">Corynebacterium macginleyi</name>
    <dbReference type="NCBI Taxonomy" id="38290"/>
    <lineage>
        <taxon>Bacteria</taxon>
        <taxon>Bacillati</taxon>
        <taxon>Actinomycetota</taxon>
        <taxon>Actinomycetes</taxon>
        <taxon>Mycobacteriales</taxon>
        <taxon>Corynebacteriaceae</taxon>
        <taxon>Corynebacterium</taxon>
    </lineage>
</organism>
<dbReference type="PROSITE" id="PS51898">
    <property type="entry name" value="TYR_RECOMBINASE"/>
    <property type="match status" value="1"/>
</dbReference>